<protein>
    <submittedName>
        <fullName evidence="1">Uncharacterized protein</fullName>
    </submittedName>
</protein>
<organism evidence="1 2">
    <name type="scientific">Chaenocephalus aceratus</name>
    <name type="common">Blackfin icefish</name>
    <name type="synonym">Chaenichthys aceratus</name>
    <dbReference type="NCBI Taxonomy" id="36190"/>
    <lineage>
        <taxon>Eukaryota</taxon>
        <taxon>Metazoa</taxon>
        <taxon>Chordata</taxon>
        <taxon>Craniata</taxon>
        <taxon>Vertebrata</taxon>
        <taxon>Euteleostomi</taxon>
        <taxon>Actinopterygii</taxon>
        <taxon>Neopterygii</taxon>
        <taxon>Teleostei</taxon>
        <taxon>Neoteleostei</taxon>
        <taxon>Acanthomorphata</taxon>
        <taxon>Eupercaria</taxon>
        <taxon>Perciformes</taxon>
        <taxon>Notothenioidei</taxon>
        <taxon>Channichthyidae</taxon>
        <taxon>Chaenocephalus</taxon>
    </lineage>
</organism>
<proteinExistence type="predicted"/>
<gene>
    <name evidence="1" type="ORF">KUCAC02_017924</name>
</gene>
<evidence type="ECO:0000313" key="2">
    <source>
        <dbReference type="Proteomes" id="UP001057452"/>
    </source>
</evidence>
<keyword evidence="2" id="KW-1185">Reference proteome</keyword>
<accession>A0ACB9W6Z0</accession>
<dbReference type="Proteomes" id="UP001057452">
    <property type="component" value="Chromosome 17"/>
</dbReference>
<comment type="caution">
    <text evidence="1">The sequence shown here is derived from an EMBL/GenBank/DDBJ whole genome shotgun (WGS) entry which is preliminary data.</text>
</comment>
<reference evidence="1" key="1">
    <citation type="submission" date="2022-05" db="EMBL/GenBank/DDBJ databases">
        <title>Chromosome-level genome of Chaenocephalus aceratus.</title>
        <authorList>
            <person name="Park H."/>
        </authorList>
    </citation>
    <scope>NUCLEOTIDE SEQUENCE</scope>
    <source>
        <strain evidence="1">KU_202001</strain>
    </source>
</reference>
<name>A0ACB9W6Z0_CHAAC</name>
<evidence type="ECO:0000313" key="1">
    <source>
        <dbReference type="EMBL" id="KAI4809008.1"/>
    </source>
</evidence>
<sequence>MSYGRPRSNKSGSLRNTAVTSDLFLSRDMNELMTNRKNEKDEMKSLNDRFAIYIEKVRFLEQQNTILQAELYDLQGKGTSLVGDLYEDEMDKLRFQVEKLTNDKQRVEGDRDNLIEDIGKLGDELQHETSQREKADKDLQDFRKFVDNADYNKKDLEQKVKSLRDEMNFFKNLQAETKQAMQLQQQQQHVQVDREMVKADLTAALKDVRLQYENLASKNIQESEDWYKSKEEAAARNNEALKVAKQEANNFRRQVHSLTCEVEALKETKKSLERQMSEQKENFSLETVDYQDTVGHLEEDIHKMKDKMARNLREYQDLLNVKMALDVEIAAYRKLLDGEENRITPKPNVPPLNLRDTNPPPKEKSGEGWANDSDEGTNQNHDDTD</sequence>
<dbReference type="EMBL" id="CM043801">
    <property type="protein sequence ID" value="KAI4809008.1"/>
    <property type="molecule type" value="Genomic_DNA"/>
</dbReference>